<dbReference type="EMBL" id="BGPR01000390">
    <property type="protein sequence ID" value="GBM17547.1"/>
    <property type="molecule type" value="Genomic_DNA"/>
</dbReference>
<evidence type="ECO:0000313" key="1">
    <source>
        <dbReference type="EMBL" id="GBM17547.1"/>
    </source>
</evidence>
<name>A0A4Y2DMZ8_ARAVE</name>
<dbReference type="AlphaFoldDB" id="A0A4Y2DMZ8"/>
<evidence type="ECO:0000313" key="2">
    <source>
        <dbReference type="Proteomes" id="UP000499080"/>
    </source>
</evidence>
<organism evidence="1 2">
    <name type="scientific">Araneus ventricosus</name>
    <name type="common">Orbweaver spider</name>
    <name type="synonym">Epeira ventricosa</name>
    <dbReference type="NCBI Taxonomy" id="182803"/>
    <lineage>
        <taxon>Eukaryota</taxon>
        <taxon>Metazoa</taxon>
        <taxon>Ecdysozoa</taxon>
        <taxon>Arthropoda</taxon>
        <taxon>Chelicerata</taxon>
        <taxon>Arachnida</taxon>
        <taxon>Araneae</taxon>
        <taxon>Araneomorphae</taxon>
        <taxon>Entelegynae</taxon>
        <taxon>Araneoidea</taxon>
        <taxon>Araneidae</taxon>
        <taxon>Araneus</taxon>
    </lineage>
</organism>
<protein>
    <submittedName>
        <fullName evidence="1">Uncharacterized protein</fullName>
    </submittedName>
</protein>
<gene>
    <name evidence="1" type="ORF">AVEN_121443_1</name>
</gene>
<sequence>MWYLNALFNLLQHQNITVCKINNLKHEQNLEKHFESRCSGGKISASEPEGSCRNTIPPCLVHDARMCAWCAPNLTSGLFVDVSRKFGEGDACSGVVLVI</sequence>
<dbReference type="Proteomes" id="UP000499080">
    <property type="component" value="Unassembled WGS sequence"/>
</dbReference>
<keyword evidence="2" id="KW-1185">Reference proteome</keyword>
<comment type="caution">
    <text evidence="1">The sequence shown here is derived from an EMBL/GenBank/DDBJ whole genome shotgun (WGS) entry which is preliminary data.</text>
</comment>
<accession>A0A4Y2DMZ8</accession>
<proteinExistence type="predicted"/>
<reference evidence="1 2" key="1">
    <citation type="journal article" date="2019" name="Sci. Rep.">
        <title>Orb-weaving spider Araneus ventricosus genome elucidates the spidroin gene catalogue.</title>
        <authorList>
            <person name="Kono N."/>
            <person name="Nakamura H."/>
            <person name="Ohtoshi R."/>
            <person name="Moran D.A.P."/>
            <person name="Shinohara A."/>
            <person name="Yoshida Y."/>
            <person name="Fujiwara M."/>
            <person name="Mori M."/>
            <person name="Tomita M."/>
            <person name="Arakawa K."/>
        </authorList>
    </citation>
    <scope>NUCLEOTIDE SEQUENCE [LARGE SCALE GENOMIC DNA]</scope>
</reference>